<dbReference type="SUPFAM" id="SSF56091">
    <property type="entry name" value="DNA ligase/mRNA capping enzyme, catalytic domain"/>
    <property type="match status" value="1"/>
</dbReference>
<dbReference type="GO" id="GO:0003723">
    <property type="term" value="F:RNA binding"/>
    <property type="evidence" value="ECO:0007669"/>
    <property type="project" value="UniProtKB-KW"/>
</dbReference>
<reference evidence="16 17" key="1">
    <citation type="submission" date="2021-03" db="EMBL/GenBank/DDBJ databases">
        <title>Leishmania (Mundinia) martiniquensis Genome sequencing and assembly.</title>
        <authorList>
            <person name="Almutairi H."/>
            <person name="Gatherer D."/>
        </authorList>
    </citation>
    <scope>NUCLEOTIDE SEQUENCE [LARGE SCALE GENOMIC DNA]</scope>
    <source>
        <strain evidence="16">LSCM1</strain>
    </source>
</reference>
<evidence type="ECO:0000256" key="12">
    <source>
        <dbReference type="ARBA" id="ARBA00061370"/>
    </source>
</evidence>
<evidence type="ECO:0000256" key="1">
    <source>
        <dbReference type="ARBA" id="ARBA00004173"/>
    </source>
</evidence>
<evidence type="ECO:0000256" key="6">
    <source>
        <dbReference type="ARBA" id="ARBA00022840"/>
    </source>
</evidence>
<evidence type="ECO:0000256" key="4">
    <source>
        <dbReference type="ARBA" id="ARBA00022664"/>
    </source>
</evidence>
<dbReference type="Proteomes" id="UP000673552">
    <property type="component" value="Chromosome 1"/>
</dbReference>
<comment type="function">
    <text evidence="11">Essential for RNA editing. RNA editing in kinetoplastid mitochondria inserts and deletes uridylates at multiple sites in pre-mRNAs as directed by guide RNAs.</text>
</comment>
<evidence type="ECO:0000256" key="14">
    <source>
        <dbReference type="ARBA" id="ARBA00071849"/>
    </source>
</evidence>
<keyword evidence="6" id="KW-0067">ATP-binding</keyword>
<evidence type="ECO:0000313" key="16">
    <source>
        <dbReference type="EMBL" id="KAG5488131.1"/>
    </source>
</evidence>
<keyword evidence="4" id="KW-0507">mRNA processing</keyword>
<dbReference type="OrthoDB" id="6142248at2759"/>
<dbReference type="GO" id="GO:0031019">
    <property type="term" value="C:mitochondrial mRNA editing complex"/>
    <property type="evidence" value="ECO:0007669"/>
    <property type="project" value="UniProtKB-ARBA"/>
</dbReference>
<keyword evidence="17" id="KW-1185">Reference proteome</keyword>
<protein>
    <recommendedName>
        <fullName evidence="14">RNA-editing ligase 1, mitochondrial</fullName>
        <ecNumber evidence="2">6.5.1.3</ecNumber>
    </recommendedName>
</protein>
<dbReference type="GeneID" id="92518047"/>
<dbReference type="EC" id="6.5.1.3" evidence="2"/>
<evidence type="ECO:0000256" key="8">
    <source>
        <dbReference type="ARBA" id="ARBA00022946"/>
    </source>
</evidence>
<evidence type="ECO:0000313" key="17">
    <source>
        <dbReference type="Proteomes" id="UP000673552"/>
    </source>
</evidence>
<dbReference type="FunFam" id="3.30.470.30:FF:000019">
    <property type="entry name" value="Mitochondrial RNA ligase 1"/>
    <property type="match status" value="1"/>
</dbReference>
<dbReference type="Gene3D" id="3.30.470.30">
    <property type="entry name" value="DNA ligase/mRNA capping enzyme"/>
    <property type="match status" value="1"/>
</dbReference>
<name>A0A836H7B8_9TRYP</name>
<dbReference type="RefSeq" id="XP_067181710.1">
    <property type="nucleotide sequence ID" value="XM_067325535.1"/>
</dbReference>
<comment type="subunit">
    <text evidence="13">Component of the RNA editing complex (editosome), a 1600 kDa complex composed of at least 20 proteins. Interacts with terminal uridylyltransferase MEAT1.</text>
</comment>
<dbReference type="Gene3D" id="3.30.1490.70">
    <property type="match status" value="1"/>
</dbReference>
<comment type="similarity">
    <text evidence="12">Belongs to the RNA ligase 2 family.</text>
</comment>
<accession>A0A836H7B8</accession>
<comment type="catalytic activity">
    <reaction evidence="10">
        <text>ATP + (ribonucleotide)n-3'-hydroxyl + 5'-phospho-(ribonucleotide)m = (ribonucleotide)n+m + AMP + diphosphate.</text>
        <dbReference type="EC" id="6.5.1.3"/>
    </reaction>
</comment>
<dbReference type="KEGG" id="lmat:92518047"/>
<evidence type="ECO:0000256" key="3">
    <source>
        <dbReference type="ARBA" id="ARBA00022598"/>
    </source>
</evidence>
<proteinExistence type="inferred from homology"/>
<keyword evidence="5" id="KW-0547">Nucleotide-binding</keyword>
<dbReference type="GO" id="GO:0006397">
    <property type="term" value="P:mRNA processing"/>
    <property type="evidence" value="ECO:0007669"/>
    <property type="project" value="UniProtKB-KW"/>
</dbReference>
<dbReference type="EMBL" id="JAFEUZ010000001">
    <property type="protein sequence ID" value="KAG5488131.1"/>
    <property type="molecule type" value="Genomic_DNA"/>
</dbReference>
<evidence type="ECO:0000259" key="15">
    <source>
        <dbReference type="Pfam" id="PF09414"/>
    </source>
</evidence>
<dbReference type="GO" id="GO:0020023">
    <property type="term" value="C:kinetoplast"/>
    <property type="evidence" value="ECO:0007669"/>
    <property type="project" value="UniProtKB-ARBA"/>
</dbReference>
<keyword evidence="3" id="KW-0436">Ligase</keyword>
<evidence type="ECO:0000256" key="5">
    <source>
        <dbReference type="ARBA" id="ARBA00022741"/>
    </source>
</evidence>
<keyword evidence="9" id="KW-0496">Mitochondrion</keyword>
<dbReference type="InterPro" id="IPR021122">
    <property type="entry name" value="RNA_ligase_dom_REL/Rnl2"/>
</dbReference>
<dbReference type="Pfam" id="PF09414">
    <property type="entry name" value="RNA_ligase"/>
    <property type="match status" value="1"/>
</dbReference>
<comment type="subcellular location">
    <subcellularLocation>
        <location evidence="1">Mitochondrion</location>
    </subcellularLocation>
</comment>
<dbReference type="NCBIfam" id="TIGR02307">
    <property type="entry name" value="RNA_lig_RNL2"/>
    <property type="match status" value="1"/>
</dbReference>
<dbReference type="FunFam" id="1.10.10.1810:FF:000001">
    <property type="entry name" value="RNA-editing ligase 1, mitochondrial"/>
    <property type="match status" value="1"/>
</dbReference>
<evidence type="ECO:0000256" key="9">
    <source>
        <dbReference type="ARBA" id="ARBA00023128"/>
    </source>
</evidence>
<evidence type="ECO:0000256" key="7">
    <source>
        <dbReference type="ARBA" id="ARBA00022884"/>
    </source>
</evidence>
<feature type="domain" description="RNA ligase" evidence="15">
    <location>
        <begin position="102"/>
        <end position="318"/>
    </location>
</feature>
<dbReference type="GO" id="GO:0005524">
    <property type="term" value="F:ATP binding"/>
    <property type="evidence" value="ECO:0007669"/>
    <property type="project" value="UniProtKB-KW"/>
</dbReference>
<organism evidence="16 17">
    <name type="scientific">Leishmania martiniquensis</name>
    <dbReference type="NCBI Taxonomy" id="1580590"/>
    <lineage>
        <taxon>Eukaryota</taxon>
        <taxon>Discoba</taxon>
        <taxon>Euglenozoa</taxon>
        <taxon>Kinetoplastea</taxon>
        <taxon>Metakinetoplastina</taxon>
        <taxon>Trypanosomatida</taxon>
        <taxon>Trypanosomatidae</taxon>
        <taxon>Leishmaniinae</taxon>
        <taxon>Leishmania</taxon>
    </lineage>
</organism>
<dbReference type="GO" id="GO:0009451">
    <property type="term" value="P:RNA modification"/>
    <property type="evidence" value="ECO:0007669"/>
    <property type="project" value="UniProtKB-ARBA"/>
</dbReference>
<dbReference type="InterPro" id="IPR041948">
    <property type="entry name" value="Rnl1/2_C_sf"/>
</dbReference>
<dbReference type="AlphaFoldDB" id="A0A836H7B8"/>
<gene>
    <name evidence="16" type="ORF">LSCM1_08197</name>
</gene>
<evidence type="ECO:0000256" key="10">
    <source>
        <dbReference type="ARBA" id="ARBA00034038"/>
    </source>
</evidence>
<comment type="caution">
    <text evidence="16">The sequence shown here is derived from an EMBL/GenBank/DDBJ whole genome shotgun (WGS) entry which is preliminary data.</text>
</comment>
<dbReference type="Gene3D" id="1.10.10.1810">
    <property type="entry name" value="RNA ligase"/>
    <property type="match status" value="1"/>
</dbReference>
<sequence>MRPRTLRCAPCCLHGALSGSRGRCSALRRQTSIGAAAPAFPQCLSITASLSLATAAHAALSTSCRSYMPLPQNQEDFSAYTEIDLPTETRIDAIRRTAIASQEWVACEKVHGTNFAIYLINENEVRFAKRSGIMDPNENFFGYHLLIGDFTAQVHALCALLKRRYGVTGRMGRVVLHGELFGAKYEHPLVPKSTKWCTLPNKKKIPIAGVEIQSEPFPQYSPELHYFAFDVKYSVSGAEADMVLLPFDDFSAVCSQVPGLLYAKPLVRGTLDECLAFDVENFITPLPALLGLGNYPLEGNLAEGVVIRHVRRGDPAVESSGVSTIIKLRCSSFMELKHPGKQQELKATFLDTVRAGALQRVRGGGKVTVLADSMLPRLEAAANALLLNNVSEGRLSNVLSKIGREPLLSGEVKEADVALMLAQDALKDFLKDVDPVVLNTSLAFRKTLIRSVYFAAEALLREKWTHLMARETARQAEIDAAIAAQEAAERP</sequence>
<evidence type="ECO:0000256" key="2">
    <source>
        <dbReference type="ARBA" id="ARBA00012724"/>
    </source>
</evidence>
<evidence type="ECO:0000256" key="13">
    <source>
        <dbReference type="ARBA" id="ARBA00065943"/>
    </source>
</evidence>
<keyword evidence="8" id="KW-0809">Transit peptide</keyword>
<dbReference type="GO" id="GO:0003972">
    <property type="term" value="F:RNA ligase (ATP) activity"/>
    <property type="evidence" value="ECO:0007669"/>
    <property type="project" value="UniProtKB-EC"/>
</dbReference>
<keyword evidence="7" id="KW-0694">RNA-binding</keyword>
<dbReference type="InterPro" id="IPR012647">
    <property type="entry name" value="RNA_lig_RNL2"/>
</dbReference>
<evidence type="ECO:0000256" key="11">
    <source>
        <dbReference type="ARBA" id="ARBA00053771"/>
    </source>
</evidence>